<evidence type="ECO:0000313" key="2">
    <source>
        <dbReference type="Proteomes" id="UP000031167"/>
    </source>
</evidence>
<dbReference type="STRING" id="363331.RM51_09480"/>
<evidence type="ECO:0000313" key="1">
    <source>
        <dbReference type="EMBL" id="KIC62883.1"/>
    </source>
</evidence>
<protein>
    <recommendedName>
        <fullName evidence="3">DUF4393 domain-containing protein</fullName>
    </recommendedName>
</protein>
<proteinExistence type="predicted"/>
<dbReference type="OrthoDB" id="6398067at2"/>
<accession>A0A0B4E8B6</accession>
<sequence length="218" mass="25340">MEENKFNQIIKSENFALASDLSEVVLDSFIDNEILKDIPMIGTISKLLSLGTTINDRLFTKKLLHFLRELENIDQNLILKEIQYIDDSKKYNQKVGEKILEVINRVDSDDKPKVIGKLFRNFLLKKITYFEFLRLSHIIENVFILDLLILSKSKEHITLKNNKITYLPLNENSKELFNYNIVDNITPNDYVDPKDITVFQSSVKLTTLGLNILNYGLK</sequence>
<dbReference type="AlphaFoldDB" id="A0A0B4E8B6"/>
<gene>
    <name evidence="1" type="ORF">RM51_09480</name>
</gene>
<dbReference type="Proteomes" id="UP000031167">
    <property type="component" value="Unassembled WGS sequence"/>
</dbReference>
<organism evidence="1 2">
    <name type="scientific">Chryseobacterium taiwanense</name>
    <dbReference type="NCBI Taxonomy" id="363331"/>
    <lineage>
        <taxon>Bacteria</taxon>
        <taxon>Pseudomonadati</taxon>
        <taxon>Bacteroidota</taxon>
        <taxon>Flavobacteriia</taxon>
        <taxon>Flavobacteriales</taxon>
        <taxon>Weeksellaceae</taxon>
        <taxon>Chryseobacterium group</taxon>
        <taxon>Chryseobacterium</taxon>
    </lineage>
</organism>
<dbReference type="RefSeq" id="WP_039368208.1">
    <property type="nucleotide sequence ID" value="NZ_JWTA01000007.1"/>
</dbReference>
<reference evidence="1 2" key="1">
    <citation type="submission" date="2014-12" db="EMBL/GenBank/DDBJ databases">
        <title>Genome sequencing of Chryseobacterium taiwanense TPW19.</title>
        <authorList>
            <person name="Tan P.W."/>
            <person name="Chan K.-G."/>
        </authorList>
    </citation>
    <scope>NUCLEOTIDE SEQUENCE [LARGE SCALE GENOMIC DNA]</scope>
    <source>
        <strain evidence="1 2">TPW19</strain>
    </source>
</reference>
<keyword evidence="2" id="KW-1185">Reference proteome</keyword>
<dbReference type="EMBL" id="JWTA01000007">
    <property type="protein sequence ID" value="KIC62883.1"/>
    <property type="molecule type" value="Genomic_DNA"/>
</dbReference>
<evidence type="ECO:0008006" key="3">
    <source>
        <dbReference type="Google" id="ProtNLM"/>
    </source>
</evidence>
<comment type="caution">
    <text evidence="1">The sequence shown here is derived from an EMBL/GenBank/DDBJ whole genome shotgun (WGS) entry which is preliminary data.</text>
</comment>
<name>A0A0B4E8B6_9FLAO</name>